<keyword evidence="1" id="KW-1185">Reference proteome</keyword>
<name>A0A1I7UDU9_9PELO</name>
<proteinExistence type="predicted"/>
<dbReference type="PANTHER" id="PTHR31379">
    <property type="entry name" value="F-BOX C PROTEIN-RELATED-RELATED"/>
    <property type="match status" value="1"/>
</dbReference>
<dbReference type="WBParaSite" id="Csp11.Scaffold629.g8330.t1">
    <property type="protein sequence ID" value="Csp11.Scaffold629.g8330.t1"/>
    <property type="gene ID" value="Csp11.Scaffold629.g8330"/>
</dbReference>
<dbReference type="Proteomes" id="UP000095282">
    <property type="component" value="Unplaced"/>
</dbReference>
<protein>
    <submittedName>
        <fullName evidence="2">F-box domain-containing protein</fullName>
    </submittedName>
</protein>
<dbReference type="InterPro" id="IPR021942">
    <property type="entry name" value="DUF3557"/>
</dbReference>
<accession>A0A1I7UDU9</accession>
<organism evidence="1 2">
    <name type="scientific">Caenorhabditis tropicalis</name>
    <dbReference type="NCBI Taxonomy" id="1561998"/>
    <lineage>
        <taxon>Eukaryota</taxon>
        <taxon>Metazoa</taxon>
        <taxon>Ecdysozoa</taxon>
        <taxon>Nematoda</taxon>
        <taxon>Chromadorea</taxon>
        <taxon>Rhabditida</taxon>
        <taxon>Rhabditina</taxon>
        <taxon>Rhabditomorpha</taxon>
        <taxon>Rhabditoidea</taxon>
        <taxon>Rhabditidae</taxon>
        <taxon>Peloderinae</taxon>
        <taxon>Caenorhabditis</taxon>
    </lineage>
</organism>
<dbReference type="AlphaFoldDB" id="A0A1I7UDU9"/>
<sequence>MNSKPLTYDSLKTVIQYMEPNTRFLLSSRCPSIRVLEKTVPLKVDELVFGGNFIRVNRKVYDYGLYQVDCKDAPWKISGYSSLNERWTDNVDEFGIRDFVTKAGGVIPGNGEIFEKTLFGKYDLEKIPTNDGRLEKLKRILEVEKQRYNQLLSFQPEDSLFSNKDERESFDEFERIRYDTVRIYNKKGLELLKNEEKVKKAVDFLKERIEHMEHEILPFENKINNIRPRFEIHISIRQENSELGVIERLKYTGDLKKAAYSLIKFMFADRGHTIQVNKILSPPPCPLDLKIKMKIKEIDFFGDLSISLKLIKQIMDMSSLPLEKLSIKVDSRDAHEMNQEIIRTAKNLDLGVNDDRIFSFVQNIKNQRVKCNVHSDYFLKNDKFINLIKNWVEVDKPIGTCFKFHFHAIKEVSSIKILNHVRHRINGAIFGNKCVNIPMNNSKTLKISYEQLPACNFRIKMTVVSIE</sequence>
<dbReference type="Pfam" id="PF12078">
    <property type="entry name" value="DUF3557"/>
    <property type="match status" value="1"/>
</dbReference>
<evidence type="ECO:0000313" key="1">
    <source>
        <dbReference type="Proteomes" id="UP000095282"/>
    </source>
</evidence>
<dbReference type="PANTHER" id="PTHR31379:SF1">
    <property type="entry name" value="F-BOX C PROTEIN-RELATED"/>
    <property type="match status" value="1"/>
</dbReference>
<evidence type="ECO:0000313" key="2">
    <source>
        <dbReference type="WBParaSite" id="Csp11.Scaffold629.g8330.t1"/>
    </source>
</evidence>
<dbReference type="eggNOG" id="ENOG502TJKE">
    <property type="taxonomic scope" value="Eukaryota"/>
</dbReference>
<reference evidence="2" key="1">
    <citation type="submission" date="2016-11" db="UniProtKB">
        <authorList>
            <consortium name="WormBaseParasite"/>
        </authorList>
    </citation>
    <scope>IDENTIFICATION</scope>
</reference>